<dbReference type="InterPro" id="IPR000182">
    <property type="entry name" value="GNAT_dom"/>
</dbReference>
<gene>
    <name evidence="2" type="ORF">M6D89_15330</name>
</gene>
<reference evidence="2" key="2">
    <citation type="submission" date="2023-01" db="EMBL/GenBank/DDBJ databases">
        <title>Gilvimarinus xylanilyticus HB14 isolated from Caulerpa lentillifera aquaculture base in Hainan, China.</title>
        <authorList>
            <person name="Zhang Y.-J."/>
        </authorList>
    </citation>
    <scope>NUCLEOTIDE SEQUENCE</scope>
    <source>
        <strain evidence="2">HB14</strain>
    </source>
</reference>
<dbReference type="Pfam" id="PF13508">
    <property type="entry name" value="Acetyltransf_7"/>
    <property type="match status" value="1"/>
</dbReference>
<name>A0A9X2I5E7_9GAMM</name>
<dbReference type="CDD" id="cd04301">
    <property type="entry name" value="NAT_SF"/>
    <property type="match status" value="1"/>
</dbReference>
<dbReference type="Proteomes" id="UP001139319">
    <property type="component" value="Unassembled WGS sequence"/>
</dbReference>
<evidence type="ECO:0000259" key="1">
    <source>
        <dbReference type="PROSITE" id="PS51186"/>
    </source>
</evidence>
<reference evidence="2" key="1">
    <citation type="submission" date="2022-05" db="EMBL/GenBank/DDBJ databases">
        <authorList>
            <person name="Sun H.-N."/>
        </authorList>
    </citation>
    <scope>NUCLEOTIDE SEQUENCE</scope>
    <source>
        <strain evidence="2">HB14</strain>
    </source>
</reference>
<comment type="caution">
    <text evidence="2">The sequence shown here is derived from an EMBL/GenBank/DDBJ whole genome shotgun (WGS) entry which is preliminary data.</text>
</comment>
<proteinExistence type="predicted"/>
<dbReference type="Gene3D" id="3.40.630.30">
    <property type="match status" value="1"/>
</dbReference>
<organism evidence="2 3">
    <name type="scientific">Gilvimarinus xylanilyticus</name>
    <dbReference type="NCBI Taxonomy" id="2944139"/>
    <lineage>
        <taxon>Bacteria</taxon>
        <taxon>Pseudomonadati</taxon>
        <taxon>Pseudomonadota</taxon>
        <taxon>Gammaproteobacteria</taxon>
        <taxon>Cellvibrionales</taxon>
        <taxon>Cellvibrionaceae</taxon>
        <taxon>Gilvimarinus</taxon>
    </lineage>
</organism>
<dbReference type="GO" id="GO:0016747">
    <property type="term" value="F:acyltransferase activity, transferring groups other than amino-acyl groups"/>
    <property type="evidence" value="ECO:0007669"/>
    <property type="project" value="InterPro"/>
</dbReference>
<keyword evidence="3" id="KW-1185">Reference proteome</keyword>
<accession>A0A9X2I5E7</accession>
<feature type="domain" description="N-acetyltransferase" evidence="1">
    <location>
        <begin position="9"/>
        <end position="160"/>
    </location>
</feature>
<sequence length="160" mass="18697">MKLINAKDERCWQYASKILTQVVLSLQKKSRPLWTQRQVTVAALKESYQLAELFFLVVDNATVGVVFIQKTDPDFWPEITAMDTWFVHKLAILPANQGAGIGNLAMECIERVAKNNNIRWLRLDCDDRPELHRFYRQLGFEFVDIKDMKAFKVARYQKMV</sequence>
<evidence type="ECO:0000313" key="3">
    <source>
        <dbReference type="Proteomes" id="UP001139319"/>
    </source>
</evidence>
<protein>
    <submittedName>
        <fullName evidence="2">GNAT family N-acetyltransferase</fullName>
    </submittedName>
</protein>
<dbReference type="PROSITE" id="PS51186">
    <property type="entry name" value="GNAT"/>
    <property type="match status" value="1"/>
</dbReference>
<dbReference type="RefSeq" id="WP_253968973.1">
    <property type="nucleotide sequence ID" value="NZ_JAMFTH010000006.1"/>
</dbReference>
<dbReference type="SUPFAM" id="SSF55729">
    <property type="entry name" value="Acyl-CoA N-acyltransferases (Nat)"/>
    <property type="match status" value="1"/>
</dbReference>
<dbReference type="InterPro" id="IPR016181">
    <property type="entry name" value="Acyl_CoA_acyltransferase"/>
</dbReference>
<dbReference type="AlphaFoldDB" id="A0A9X2I5E7"/>
<evidence type="ECO:0000313" key="2">
    <source>
        <dbReference type="EMBL" id="MCP8900680.1"/>
    </source>
</evidence>
<dbReference type="EMBL" id="JAMFTH010000006">
    <property type="protein sequence ID" value="MCP8900680.1"/>
    <property type="molecule type" value="Genomic_DNA"/>
</dbReference>